<dbReference type="InterPro" id="IPR011037">
    <property type="entry name" value="Pyrv_Knase-like_insert_dom_sf"/>
</dbReference>
<dbReference type="GO" id="GO:0030170">
    <property type="term" value="F:pyridoxal phosphate binding"/>
    <property type="evidence" value="ECO:0007669"/>
    <property type="project" value="InterPro"/>
</dbReference>
<keyword evidence="1" id="KW-0472">Membrane</keyword>
<dbReference type="AlphaFoldDB" id="A0AAE0YMN9"/>
<evidence type="ECO:0000259" key="2">
    <source>
        <dbReference type="PROSITE" id="PS51340"/>
    </source>
</evidence>
<evidence type="ECO:0000313" key="4">
    <source>
        <dbReference type="Proteomes" id="UP001283361"/>
    </source>
</evidence>
<dbReference type="SUPFAM" id="SSF141673">
    <property type="entry name" value="MOSC N-terminal domain-like"/>
    <property type="match status" value="1"/>
</dbReference>
<dbReference type="SUPFAM" id="SSF50800">
    <property type="entry name" value="PK beta-barrel domain-like"/>
    <property type="match status" value="1"/>
</dbReference>
<keyword evidence="1" id="KW-0812">Transmembrane</keyword>
<gene>
    <name evidence="3" type="ORF">RRG08_062745</name>
</gene>
<dbReference type="EMBL" id="JAWDGP010005880">
    <property type="protein sequence ID" value="KAK3750430.1"/>
    <property type="molecule type" value="Genomic_DNA"/>
</dbReference>
<feature type="domain" description="MOSC" evidence="2">
    <location>
        <begin position="194"/>
        <end position="360"/>
    </location>
</feature>
<comment type="caution">
    <text evidence="3">The sequence shown here is derived from an EMBL/GenBank/DDBJ whole genome shotgun (WGS) entry which is preliminary data.</text>
</comment>
<evidence type="ECO:0000256" key="1">
    <source>
        <dbReference type="SAM" id="Phobius"/>
    </source>
</evidence>
<dbReference type="InterPro" id="IPR005303">
    <property type="entry name" value="MOCOS_middle"/>
</dbReference>
<dbReference type="Pfam" id="PF03473">
    <property type="entry name" value="MOSC"/>
    <property type="match status" value="1"/>
</dbReference>
<keyword evidence="4" id="KW-1185">Reference proteome</keyword>
<dbReference type="GO" id="GO:0003824">
    <property type="term" value="F:catalytic activity"/>
    <property type="evidence" value="ECO:0007669"/>
    <property type="project" value="InterPro"/>
</dbReference>
<protein>
    <recommendedName>
        <fullName evidence="2">MOSC domain-containing protein</fullName>
    </recommendedName>
</protein>
<keyword evidence="1" id="KW-1133">Transmembrane helix</keyword>
<dbReference type="GO" id="GO:0030151">
    <property type="term" value="F:molybdenum ion binding"/>
    <property type="evidence" value="ECO:0007669"/>
    <property type="project" value="InterPro"/>
</dbReference>
<sequence>MERNNKFIAASPEQPGVVRDLVYLDLNQQCSFTKMLDISKLMEQKGIILAVVGGAAAATVAVLLMSRRKRLKDQYELVGEVASIHCYPVKSMQAIRHDVGFCSSTGLRMLNTRDRQFVVVRSNGDFITQRQISRMAGIKVSIEGSYLKMEADGMPDIKVSVSPKKDEDAIVSCRVWDDKLQAQDCGQEVGQWLSQYLGEEEIRMLVVMPGITNRACKVMNSTQRDKLVFQDEGPYLLTTEESLKDLVRNLDRPANEEVTMKHFRPNIVIKGTKEPWDEDNWSHLVIGKNLRMRVLAPMERCLLTTVNPETYERRKDGEPLKTLKRIRMFPEVSKTSPLFGISLGVEVENTVRVGDPVYAKRKTF</sequence>
<evidence type="ECO:0000313" key="3">
    <source>
        <dbReference type="EMBL" id="KAK3750430.1"/>
    </source>
</evidence>
<dbReference type="PANTHER" id="PTHR14237">
    <property type="entry name" value="MOLYBDOPTERIN COFACTOR SULFURASE MOSC"/>
    <property type="match status" value="1"/>
</dbReference>
<reference evidence="3" key="1">
    <citation type="journal article" date="2023" name="G3 (Bethesda)">
        <title>A reference genome for the long-term kleptoplast-retaining sea slug Elysia crispata morphotype clarki.</title>
        <authorList>
            <person name="Eastman K.E."/>
            <person name="Pendleton A.L."/>
            <person name="Shaikh M.A."/>
            <person name="Suttiyut T."/>
            <person name="Ogas R."/>
            <person name="Tomko P."/>
            <person name="Gavelis G."/>
            <person name="Widhalm J.R."/>
            <person name="Wisecaver J.H."/>
        </authorList>
    </citation>
    <scope>NUCLEOTIDE SEQUENCE</scope>
    <source>
        <strain evidence="3">ECLA1</strain>
    </source>
</reference>
<organism evidence="3 4">
    <name type="scientific">Elysia crispata</name>
    <name type="common">lettuce slug</name>
    <dbReference type="NCBI Taxonomy" id="231223"/>
    <lineage>
        <taxon>Eukaryota</taxon>
        <taxon>Metazoa</taxon>
        <taxon>Spiralia</taxon>
        <taxon>Lophotrochozoa</taxon>
        <taxon>Mollusca</taxon>
        <taxon>Gastropoda</taxon>
        <taxon>Heterobranchia</taxon>
        <taxon>Euthyneura</taxon>
        <taxon>Panpulmonata</taxon>
        <taxon>Sacoglossa</taxon>
        <taxon>Placobranchoidea</taxon>
        <taxon>Plakobranchidae</taxon>
        <taxon>Elysia</taxon>
    </lineage>
</organism>
<feature type="transmembrane region" description="Helical" evidence="1">
    <location>
        <begin position="46"/>
        <end position="65"/>
    </location>
</feature>
<proteinExistence type="predicted"/>
<accession>A0AAE0YMN9</accession>
<name>A0AAE0YMN9_9GAST</name>
<dbReference type="Proteomes" id="UP001283361">
    <property type="component" value="Unassembled WGS sequence"/>
</dbReference>
<dbReference type="Pfam" id="PF03476">
    <property type="entry name" value="MOSC_N"/>
    <property type="match status" value="1"/>
</dbReference>
<dbReference type="PROSITE" id="PS51340">
    <property type="entry name" value="MOSC"/>
    <property type="match status" value="1"/>
</dbReference>
<dbReference type="PANTHER" id="PTHR14237:SF19">
    <property type="entry name" value="MITOCHONDRIAL AMIDOXIME REDUCING COMPONENT 1"/>
    <property type="match status" value="1"/>
</dbReference>
<dbReference type="InterPro" id="IPR005302">
    <property type="entry name" value="MoCF_Sase_C"/>
</dbReference>